<dbReference type="InterPro" id="IPR022489">
    <property type="entry name" value="PolyP_AMP_Tfrase"/>
</dbReference>
<dbReference type="InterPro" id="IPR022488">
    <property type="entry name" value="PPK2-related"/>
</dbReference>
<dbReference type="InterPro" id="IPR027417">
    <property type="entry name" value="P-loop_NTPase"/>
</dbReference>
<reference evidence="2 3" key="1">
    <citation type="journal article" date="2015" name="Genome Announc.">
        <title>Draft Genome Sequence of Filamentous Marine Cyanobacterium Lyngbya confervoides Strain BDU141951.</title>
        <authorList>
            <person name="Chandrababunaidu M.M."/>
            <person name="Sen D."/>
            <person name="Tripathy S."/>
        </authorList>
    </citation>
    <scope>NUCLEOTIDE SEQUENCE [LARGE SCALE GENOMIC DNA]</scope>
    <source>
        <strain evidence="2 3">BDU141951</strain>
    </source>
</reference>
<dbReference type="PANTHER" id="PTHR34383">
    <property type="entry name" value="POLYPHOSPHATE:AMP PHOSPHOTRANSFERASE-RELATED"/>
    <property type="match status" value="1"/>
</dbReference>
<protein>
    <submittedName>
        <fullName evidence="2">Polyphosphate:AMP phosphotransferase</fullName>
    </submittedName>
</protein>
<organism evidence="2 3">
    <name type="scientific">Lyngbya confervoides BDU141951</name>
    <dbReference type="NCBI Taxonomy" id="1574623"/>
    <lineage>
        <taxon>Bacteria</taxon>
        <taxon>Bacillati</taxon>
        <taxon>Cyanobacteriota</taxon>
        <taxon>Cyanophyceae</taxon>
        <taxon>Oscillatoriophycideae</taxon>
        <taxon>Oscillatoriales</taxon>
        <taxon>Microcoleaceae</taxon>
        <taxon>Lyngbya</taxon>
    </lineage>
</organism>
<feature type="domain" description="Polyphosphate kinase-2-related" evidence="1">
    <location>
        <begin position="266"/>
        <end position="485"/>
    </location>
</feature>
<accession>A0ABD4SZT6</accession>
<gene>
    <name evidence="2" type="primary">pap</name>
    <name evidence="2" type="ORF">QQ91_0003160</name>
</gene>
<feature type="domain" description="Polyphosphate kinase-2-related" evidence="1">
    <location>
        <begin position="11"/>
        <end position="235"/>
    </location>
</feature>
<dbReference type="PANTHER" id="PTHR34383:SF3">
    <property type="entry name" value="POLYPHOSPHATE:AMP PHOSPHOTRANSFERASE"/>
    <property type="match status" value="1"/>
</dbReference>
<dbReference type="Pfam" id="PF03976">
    <property type="entry name" value="PPK2"/>
    <property type="match status" value="2"/>
</dbReference>
<dbReference type="EMBL" id="JTHE03000022">
    <property type="protein sequence ID" value="MCM1981829.1"/>
    <property type="molecule type" value="Genomic_DNA"/>
</dbReference>
<dbReference type="NCBIfam" id="TIGR03708">
    <property type="entry name" value="poly_P_AMP_trns"/>
    <property type="match status" value="1"/>
</dbReference>
<dbReference type="RefSeq" id="WP_166279893.1">
    <property type="nucleotide sequence ID" value="NZ_JTHE03000022.1"/>
</dbReference>
<proteinExistence type="predicted"/>
<dbReference type="AlphaFoldDB" id="A0ABD4SZT6"/>
<comment type="caution">
    <text evidence="2">The sequence shown here is derived from an EMBL/GenBank/DDBJ whole genome shotgun (WGS) entry which is preliminary data.</text>
</comment>
<evidence type="ECO:0000313" key="2">
    <source>
        <dbReference type="EMBL" id="MCM1981829.1"/>
    </source>
</evidence>
<dbReference type="SUPFAM" id="SSF52540">
    <property type="entry name" value="P-loop containing nucleoside triphosphate hydrolases"/>
    <property type="match status" value="2"/>
</dbReference>
<dbReference type="Gene3D" id="3.40.50.300">
    <property type="entry name" value="P-loop containing nucleotide triphosphate hydrolases"/>
    <property type="match status" value="2"/>
</dbReference>
<keyword evidence="3" id="KW-1185">Reference proteome</keyword>
<dbReference type="Proteomes" id="UP000031561">
    <property type="component" value="Unassembled WGS sequence"/>
</dbReference>
<evidence type="ECO:0000259" key="1">
    <source>
        <dbReference type="Pfam" id="PF03976"/>
    </source>
</evidence>
<sequence length="487" mass="57296">MFESAELEHILSDEEYQQAVPKLREALLAAQYHLLDHQDRSLLIIVGGVEGAGKGDSINVLSHWLDARHLEVHALPLQPSDEECMRPEYYRYFRRLPPKGKIGIHFGSWHSQLILDYAFHRISRNRMDAALARVCEFEQMLVEEGWTLLKLWFHLSKKKQRVRLKTLSQSKQQRWRVSERDWKLLKHYDRLAQVSSRALRETSTGYAPWHIIPGADPNYRQITLGRIVLSALNHHPQSASIAPPVTLLDPIDGYPLLRQVDLNHQVKSSEYRQTLEKYQGQLNLALRNPSFQDQALALVFEGWDAAGKGGAIRRITAALDVRFYRVISVAAPTETELRYPYLWRFWQQVPPVGHVAIFDRSWYGRVLVERVENLCSEADWMRAYKEINEFEEQWRERGVVILKFWLHISPEEQLRRFKQREETGYKRYKITPEDWRNRDKWPQYEHAVSDMIDRTSTEIAPWTIIAAEDKKYARLKVLKTILDRLNV</sequence>
<name>A0ABD4SZT6_9CYAN</name>
<evidence type="ECO:0000313" key="3">
    <source>
        <dbReference type="Proteomes" id="UP000031561"/>
    </source>
</evidence>